<dbReference type="InterPro" id="IPR036046">
    <property type="entry name" value="Acylphosphatase-like_dom_sf"/>
</dbReference>
<dbReference type="SUPFAM" id="SSF54975">
    <property type="entry name" value="Acylphosphatase/BLUF domain-like"/>
    <property type="match status" value="1"/>
</dbReference>
<reference evidence="8" key="1">
    <citation type="submission" date="2023-07" db="EMBL/GenBank/DDBJ databases">
        <title>Sorghum-associated microbial communities from plants grown in Nebraska, USA.</title>
        <authorList>
            <person name="Schachtman D."/>
        </authorList>
    </citation>
    <scope>NUCLEOTIDE SEQUENCE</scope>
    <source>
        <strain evidence="8">DS3754</strain>
    </source>
</reference>
<dbReference type="Pfam" id="PF00708">
    <property type="entry name" value="Acylphosphatase"/>
    <property type="match status" value="1"/>
</dbReference>
<feature type="active site" evidence="4">
    <location>
        <position position="43"/>
    </location>
</feature>
<evidence type="ECO:0000256" key="6">
    <source>
        <dbReference type="SAM" id="MobiDB-lite"/>
    </source>
</evidence>
<name>A0AAW8CQR5_9BURK</name>
<evidence type="ECO:0000313" key="8">
    <source>
        <dbReference type="EMBL" id="MDP9892764.1"/>
    </source>
</evidence>
<dbReference type="Proteomes" id="UP001242045">
    <property type="component" value="Unassembled WGS sequence"/>
</dbReference>
<evidence type="ECO:0000256" key="3">
    <source>
        <dbReference type="ARBA" id="ARBA00047645"/>
    </source>
</evidence>
<evidence type="ECO:0000259" key="7">
    <source>
        <dbReference type="PROSITE" id="PS51160"/>
    </source>
</evidence>
<comment type="similarity">
    <text evidence="1 5">Belongs to the acylphosphatase family.</text>
</comment>
<dbReference type="InterPro" id="IPR020456">
    <property type="entry name" value="Acylphosphatase"/>
</dbReference>
<dbReference type="PANTHER" id="PTHR47268">
    <property type="entry name" value="ACYLPHOSPHATASE"/>
    <property type="match status" value="1"/>
</dbReference>
<dbReference type="InterPro" id="IPR001792">
    <property type="entry name" value="Acylphosphatase-like_dom"/>
</dbReference>
<comment type="caution">
    <text evidence="8">The sequence shown here is derived from an EMBL/GenBank/DDBJ whole genome shotgun (WGS) entry which is preliminary data.</text>
</comment>
<gene>
    <name evidence="8" type="ORF">J2W31_001869</name>
</gene>
<evidence type="ECO:0000256" key="1">
    <source>
        <dbReference type="ARBA" id="ARBA00005614"/>
    </source>
</evidence>
<sequence length="100" mass="10651">MNANANAIVTRHLVVRGLVQGVGYRWSMVQAAERLGVRGWVRNRRDGSVEALTAGDVNAVEALVRWARQGPAGARVDAVDVNDAPATDDVPGGFAQRETA</sequence>
<evidence type="ECO:0000256" key="5">
    <source>
        <dbReference type="RuleBase" id="RU004168"/>
    </source>
</evidence>
<dbReference type="AlphaFoldDB" id="A0AAW8CQR5"/>
<dbReference type="InterPro" id="IPR017968">
    <property type="entry name" value="Acylphosphatase_CS"/>
</dbReference>
<feature type="domain" description="Acylphosphatase-like" evidence="7">
    <location>
        <begin position="10"/>
        <end position="98"/>
    </location>
</feature>
<dbReference type="EMBL" id="JAUSRD010000003">
    <property type="protein sequence ID" value="MDP9892764.1"/>
    <property type="molecule type" value="Genomic_DNA"/>
</dbReference>
<dbReference type="EC" id="3.6.1.7" evidence="2 4"/>
<feature type="active site" evidence="4">
    <location>
        <position position="25"/>
    </location>
</feature>
<dbReference type="PANTHER" id="PTHR47268:SF4">
    <property type="entry name" value="ACYLPHOSPHATASE"/>
    <property type="match status" value="1"/>
</dbReference>
<evidence type="ECO:0000256" key="4">
    <source>
        <dbReference type="PROSITE-ProRule" id="PRU00520"/>
    </source>
</evidence>
<dbReference type="Gene3D" id="3.30.70.100">
    <property type="match status" value="1"/>
</dbReference>
<dbReference type="RefSeq" id="WP_307684558.1">
    <property type="nucleotide sequence ID" value="NZ_JAUSRD010000003.1"/>
</dbReference>
<protein>
    <recommendedName>
        <fullName evidence="2 4">acylphosphatase</fullName>
        <ecNumber evidence="2 4">3.6.1.7</ecNumber>
    </recommendedName>
</protein>
<evidence type="ECO:0000313" key="9">
    <source>
        <dbReference type="Proteomes" id="UP001242045"/>
    </source>
</evidence>
<dbReference type="PROSITE" id="PS51160">
    <property type="entry name" value="ACYLPHOSPHATASE_3"/>
    <property type="match status" value="1"/>
</dbReference>
<comment type="catalytic activity">
    <reaction evidence="3 4">
        <text>an acyl phosphate + H2O = a carboxylate + phosphate + H(+)</text>
        <dbReference type="Rhea" id="RHEA:14965"/>
        <dbReference type="ChEBI" id="CHEBI:15377"/>
        <dbReference type="ChEBI" id="CHEBI:15378"/>
        <dbReference type="ChEBI" id="CHEBI:29067"/>
        <dbReference type="ChEBI" id="CHEBI:43474"/>
        <dbReference type="ChEBI" id="CHEBI:59918"/>
        <dbReference type="EC" id="3.6.1.7"/>
    </reaction>
</comment>
<feature type="region of interest" description="Disordered" evidence="6">
    <location>
        <begin position="78"/>
        <end position="100"/>
    </location>
</feature>
<organism evidence="8 9">
    <name type="scientific">Variovorax boronicumulans</name>
    <dbReference type="NCBI Taxonomy" id="436515"/>
    <lineage>
        <taxon>Bacteria</taxon>
        <taxon>Pseudomonadati</taxon>
        <taxon>Pseudomonadota</taxon>
        <taxon>Betaproteobacteria</taxon>
        <taxon>Burkholderiales</taxon>
        <taxon>Comamonadaceae</taxon>
        <taxon>Variovorax</taxon>
    </lineage>
</organism>
<dbReference type="PROSITE" id="PS00151">
    <property type="entry name" value="ACYLPHOSPHATASE_2"/>
    <property type="match status" value="1"/>
</dbReference>
<accession>A0AAW8CQR5</accession>
<keyword evidence="4 8" id="KW-0378">Hydrolase</keyword>
<evidence type="ECO:0000256" key="2">
    <source>
        <dbReference type="ARBA" id="ARBA00012150"/>
    </source>
</evidence>
<proteinExistence type="inferred from homology"/>
<dbReference type="GO" id="GO:0003998">
    <property type="term" value="F:acylphosphatase activity"/>
    <property type="evidence" value="ECO:0007669"/>
    <property type="project" value="UniProtKB-EC"/>
</dbReference>